<reference evidence="1 2" key="1">
    <citation type="submission" date="2012-11" db="EMBL/GenBank/DDBJ databases">
        <title>Whole genome sequence of Acidisphaera rubrifaciens HS-AP3.</title>
        <authorList>
            <person name="Azuma Y."/>
            <person name="Higashiura N."/>
            <person name="Hirakawa H."/>
            <person name="Matsushita K."/>
        </authorList>
    </citation>
    <scope>NUCLEOTIDE SEQUENCE [LARGE SCALE GENOMIC DNA]</scope>
    <source>
        <strain evidence="1 2">HS-AP3</strain>
    </source>
</reference>
<organism evidence="1 2">
    <name type="scientific">Acidisphaera rubrifaciens HS-AP3</name>
    <dbReference type="NCBI Taxonomy" id="1231350"/>
    <lineage>
        <taxon>Bacteria</taxon>
        <taxon>Pseudomonadati</taxon>
        <taxon>Pseudomonadota</taxon>
        <taxon>Alphaproteobacteria</taxon>
        <taxon>Acetobacterales</taxon>
        <taxon>Acetobacteraceae</taxon>
        <taxon>Acidisphaera</taxon>
    </lineage>
</organism>
<evidence type="ECO:0000313" key="2">
    <source>
        <dbReference type="Proteomes" id="UP000032680"/>
    </source>
</evidence>
<gene>
    <name evidence="1" type="ORF">Asru_0090_16</name>
</gene>
<dbReference type="Proteomes" id="UP000032680">
    <property type="component" value="Unassembled WGS sequence"/>
</dbReference>
<comment type="caution">
    <text evidence="1">The sequence shown here is derived from an EMBL/GenBank/DDBJ whole genome shotgun (WGS) entry which is preliminary data.</text>
</comment>
<name>A0A0D6P4Z8_9PROT</name>
<evidence type="ECO:0000313" key="1">
    <source>
        <dbReference type="EMBL" id="GAN76416.1"/>
    </source>
</evidence>
<sequence length="60" mass="6893">MTLQSPKLRLMLLPIAGQKRDLYRALRHNQFTSKTAWQDAEAAMWTMPRSWSCSSAASPR</sequence>
<protein>
    <submittedName>
        <fullName evidence="1">Uncharacterized protein</fullName>
    </submittedName>
</protein>
<keyword evidence="2" id="KW-1185">Reference proteome</keyword>
<proteinExistence type="predicted"/>
<dbReference type="AlphaFoldDB" id="A0A0D6P4Z8"/>
<dbReference type="EMBL" id="BANB01000090">
    <property type="protein sequence ID" value="GAN76416.1"/>
    <property type="molecule type" value="Genomic_DNA"/>
</dbReference>
<accession>A0A0D6P4Z8</accession>